<evidence type="ECO:0000256" key="1">
    <source>
        <dbReference type="SAM" id="MobiDB-lite"/>
    </source>
</evidence>
<reference evidence="2 3" key="1">
    <citation type="journal article" date="2016" name="Nat. Commun.">
        <title>Extremotolerant tardigrade genome and improved radiotolerance of human cultured cells by tardigrade-unique protein.</title>
        <authorList>
            <person name="Hashimoto T."/>
            <person name="Horikawa D.D."/>
            <person name="Saito Y."/>
            <person name="Kuwahara H."/>
            <person name="Kozuka-Hata H."/>
            <person name="Shin-I T."/>
            <person name="Minakuchi Y."/>
            <person name="Ohishi K."/>
            <person name="Motoyama A."/>
            <person name="Aizu T."/>
            <person name="Enomoto A."/>
            <person name="Kondo K."/>
            <person name="Tanaka S."/>
            <person name="Hara Y."/>
            <person name="Koshikawa S."/>
            <person name="Sagara H."/>
            <person name="Miura T."/>
            <person name="Yokobori S."/>
            <person name="Miyagawa K."/>
            <person name="Suzuki Y."/>
            <person name="Kubo T."/>
            <person name="Oyama M."/>
            <person name="Kohara Y."/>
            <person name="Fujiyama A."/>
            <person name="Arakawa K."/>
            <person name="Katayama T."/>
            <person name="Toyoda A."/>
            <person name="Kunieda T."/>
        </authorList>
    </citation>
    <scope>NUCLEOTIDE SEQUENCE [LARGE SCALE GENOMIC DNA]</scope>
    <source>
        <strain evidence="2 3">YOKOZUNA-1</strain>
    </source>
</reference>
<feature type="compositionally biased region" description="Basic residues" evidence="1">
    <location>
        <begin position="50"/>
        <end position="60"/>
    </location>
</feature>
<protein>
    <submittedName>
        <fullName evidence="2">Uncharacterized protein</fullName>
    </submittedName>
</protein>
<name>A0A1D1W490_RAMVA</name>
<dbReference type="AlphaFoldDB" id="A0A1D1W490"/>
<proteinExistence type="predicted"/>
<evidence type="ECO:0000313" key="2">
    <source>
        <dbReference type="EMBL" id="GAV08310.1"/>
    </source>
</evidence>
<dbReference type="Proteomes" id="UP000186922">
    <property type="component" value="Unassembled WGS sequence"/>
</dbReference>
<sequence>MLELDTLNMFVSPSAGQKRWLKEAMRKLGGSGESSGSGSSQDEATGGPRCRTRCRNHLPKKSPTPNSWTVDRPIARRKKGQKLKQISTCFFLQSFPFVLSNMRKV</sequence>
<evidence type="ECO:0000313" key="3">
    <source>
        <dbReference type="Proteomes" id="UP000186922"/>
    </source>
</evidence>
<dbReference type="EMBL" id="BDGG01000017">
    <property type="protein sequence ID" value="GAV08310.1"/>
    <property type="molecule type" value="Genomic_DNA"/>
</dbReference>
<keyword evidence="3" id="KW-1185">Reference proteome</keyword>
<accession>A0A1D1W490</accession>
<organism evidence="2 3">
    <name type="scientific">Ramazzottius varieornatus</name>
    <name type="common">Water bear</name>
    <name type="synonym">Tardigrade</name>
    <dbReference type="NCBI Taxonomy" id="947166"/>
    <lineage>
        <taxon>Eukaryota</taxon>
        <taxon>Metazoa</taxon>
        <taxon>Ecdysozoa</taxon>
        <taxon>Tardigrada</taxon>
        <taxon>Eutardigrada</taxon>
        <taxon>Parachela</taxon>
        <taxon>Hypsibioidea</taxon>
        <taxon>Ramazzottiidae</taxon>
        <taxon>Ramazzottius</taxon>
    </lineage>
</organism>
<comment type="caution">
    <text evidence="2">The sequence shown here is derived from an EMBL/GenBank/DDBJ whole genome shotgun (WGS) entry which is preliminary data.</text>
</comment>
<feature type="region of interest" description="Disordered" evidence="1">
    <location>
        <begin position="25"/>
        <end position="70"/>
    </location>
</feature>
<gene>
    <name evidence="2" type="primary">RvY_18023-1</name>
    <name evidence="2" type="synonym">RvY_18023.1</name>
    <name evidence="2" type="ORF">RvY_18023</name>
</gene>